<accession>A0A1Q3DWC7</accession>
<keyword evidence="4" id="KW-1185">Reference proteome</keyword>
<dbReference type="InterPro" id="IPR029058">
    <property type="entry name" value="AB_hydrolase_fold"/>
</dbReference>
<dbReference type="STRING" id="5353.A0A1Q3DWC7"/>
<evidence type="ECO:0000313" key="3">
    <source>
        <dbReference type="EMBL" id="GAV99306.1"/>
    </source>
</evidence>
<dbReference type="PANTHER" id="PTHR33840">
    <property type="match status" value="1"/>
</dbReference>
<feature type="compositionally biased region" description="Polar residues" evidence="1">
    <location>
        <begin position="428"/>
        <end position="443"/>
    </location>
</feature>
<sequence>MAKKRSLNGQEKHHLVAHLNAKVKADRDGRYVDSGPTLIVHIFGFLSPECGSSSVNADRRRPVEQTEELSLPATLWLQYIYQCALSGAHGSIIDTAMISSQSDIVFNASLLSTSTIVGRVGDSAISPTRLSLKRTLSSPPEYSHQVHWDNTRQTPTRRRLEDVIPRSHDHRTLVLCFDGTGDQFDEDNSNVVNLFSLLKKDDPSQQLVYYQSGIGTYTIPQIAQPWMAKLHKAADMMVGIHLNAHVMTGYEFLMQNYKIGDKICIFGFSRGAYTARALAGMIHKVGLLPRHNHQQVPFAYKMYTREDATGWRLSTAFKKSFSIDVDIDFLGLWDTVGSVGIIPKRLPFTSSNTSVRCFRHALSLDEHRARFVPSLWDHSLPNRQFKKHLSFRFGLPRGVMPKSKKPVRNLQHPKQNGVITEVEPQSYRAPNNESARSTNNGPAHRTLSQLEREYDAMIGLDADPDVVDQTPTDVQEVWFAGCHCDIGGGAVKNDTRNSLARIPLRWMIRECFKVGTGIMFHQEILKQVGLDPEGLWPHIRERPPHATAGLYYQDRYTSVAGTSANMPSSSEGQRSTILADFITEEYEDEMDALSPMNDVLKTDPGWWILEMLPYKVKYQRKQSNDSDDDDSHNSSMGRRESGSGRNSVKWASKISWANLGRARHIPRNVQGGIKVHRTVKIRMDADVVALVDSKGKVKGKGKKYIPRPKWDFDPVWVD</sequence>
<evidence type="ECO:0000259" key="2">
    <source>
        <dbReference type="Pfam" id="PF09994"/>
    </source>
</evidence>
<reference evidence="3 4" key="1">
    <citation type="submission" date="2016-08" db="EMBL/GenBank/DDBJ databases">
        <authorList>
            <consortium name="Lentinula edodes genome sequencing consortium"/>
            <person name="Sakamoto Y."/>
            <person name="Nakade K."/>
            <person name="Sato S."/>
            <person name="Yoshida Y."/>
            <person name="Miyazaki K."/>
            <person name="Natsume S."/>
            <person name="Konno N."/>
        </authorList>
    </citation>
    <scope>NUCLEOTIDE SEQUENCE [LARGE SCALE GENOMIC DNA]</scope>
    <source>
        <strain evidence="3 4">NBRC 111202</strain>
    </source>
</reference>
<dbReference type="Pfam" id="PF09994">
    <property type="entry name" value="T6SS_Tle1-like_cat"/>
    <property type="match status" value="1"/>
</dbReference>
<feature type="region of interest" description="Disordered" evidence="1">
    <location>
        <begin position="620"/>
        <end position="646"/>
    </location>
</feature>
<evidence type="ECO:0000256" key="1">
    <source>
        <dbReference type="SAM" id="MobiDB-lite"/>
    </source>
</evidence>
<dbReference type="PANTHER" id="PTHR33840:SF2">
    <property type="entry name" value="TLE1 PHOSPHOLIPASE DOMAIN-CONTAINING PROTEIN"/>
    <property type="match status" value="1"/>
</dbReference>
<organism evidence="3 4">
    <name type="scientific">Lentinula edodes</name>
    <name type="common">Shiitake mushroom</name>
    <name type="synonym">Lentinus edodes</name>
    <dbReference type="NCBI Taxonomy" id="5353"/>
    <lineage>
        <taxon>Eukaryota</taxon>
        <taxon>Fungi</taxon>
        <taxon>Dikarya</taxon>
        <taxon>Basidiomycota</taxon>
        <taxon>Agaricomycotina</taxon>
        <taxon>Agaricomycetes</taxon>
        <taxon>Agaricomycetidae</taxon>
        <taxon>Agaricales</taxon>
        <taxon>Marasmiineae</taxon>
        <taxon>Omphalotaceae</taxon>
        <taxon>Lentinula</taxon>
    </lineage>
</organism>
<dbReference type="AlphaFoldDB" id="A0A1Q3DWC7"/>
<name>A0A1Q3DWC7_LENED</name>
<gene>
    <name evidence="3" type="ORF">LENED_000750</name>
</gene>
<dbReference type="Proteomes" id="UP000188533">
    <property type="component" value="Unassembled WGS sequence"/>
</dbReference>
<feature type="region of interest" description="Disordered" evidence="1">
    <location>
        <begin position="423"/>
        <end position="443"/>
    </location>
</feature>
<reference evidence="3 4" key="2">
    <citation type="submission" date="2017-02" db="EMBL/GenBank/DDBJ databases">
        <title>A genome survey and senescence transcriptome analysis in Lentinula edodes.</title>
        <authorList>
            <person name="Sakamoto Y."/>
            <person name="Nakade K."/>
            <person name="Sato S."/>
            <person name="Yoshida Y."/>
            <person name="Miyazaki K."/>
            <person name="Natsume S."/>
            <person name="Konno N."/>
        </authorList>
    </citation>
    <scope>NUCLEOTIDE SEQUENCE [LARGE SCALE GENOMIC DNA]</scope>
    <source>
        <strain evidence="3 4">NBRC 111202</strain>
    </source>
</reference>
<feature type="domain" description="T6SS Phospholipase effector Tle1-like catalytic" evidence="2">
    <location>
        <begin position="171"/>
        <end position="510"/>
    </location>
</feature>
<dbReference type="InterPro" id="IPR018712">
    <property type="entry name" value="Tle1-like_cat"/>
</dbReference>
<evidence type="ECO:0000313" key="4">
    <source>
        <dbReference type="Proteomes" id="UP000188533"/>
    </source>
</evidence>
<protein>
    <recommendedName>
        <fullName evidence="2">T6SS Phospholipase effector Tle1-like catalytic domain-containing protein</fullName>
    </recommendedName>
</protein>
<dbReference type="EMBL" id="BDGU01000012">
    <property type="protein sequence ID" value="GAV99306.1"/>
    <property type="molecule type" value="Genomic_DNA"/>
</dbReference>
<dbReference type="SUPFAM" id="SSF53474">
    <property type="entry name" value="alpha/beta-Hydrolases"/>
    <property type="match status" value="1"/>
</dbReference>
<proteinExistence type="predicted"/>
<comment type="caution">
    <text evidence="3">The sequence shown here is derived from an EMBL/GenBank/DDBJ whole genome shotgun (WGS) entry which is preliminary data.</text>
</comment>